<dbReference type="InterPro" id="IPR021255">
    <property type="entry name" value="DUF2807"/>
</dbReference>
<accession>A0ABU3CJZ3</accession>
<protein>
    <submittedName>
        <fullName evidence="4">Head GIN domain-containing protein</fullName>
    </submittedName>
</protein>
<feature type="region of interest" description="Disordered" evidence="1">
    <location>
        <begin position="218"/>
        <end position="243"/>
    </location>
</feature>
<evidence type="ECO:0000259" key="3">
    <source>
        <dbReference type="Pfam" id="PF10988"/>
    </source>
</evidence>
<gene>
    <name evidence="4" type="ORF">RM545_08210</name>
</gene>
<dbReference type="Pfam" id="PF10988">
    <property type="entry name" value="DUF2807"/>
    <property type="match status" value="1"/>
</dbReference>
<feature type="domain" description="Putative auto-transporter adhesin head GIN" evidence="3">
    <location>
        <begin position="43"/>
        <end position="227"/>
    </location>
</feature>
<feature type="chain" id="PRO_5047297779" evidence="2">
    <location>
        <begin position="21"/>
        <end position="243"/>
    </location>
</feature>
<organism evidence="4 5">
    <name type="scientific">Autumnicola lenta</name>
    <dbReference type="NCBI Taxonomy" id="3075593"/>
    <lineage>
        <taxon>Bacteria</taxon>
        <taxon>Pseudomonadati</taxon>
        <taxon>Bacteroidota</taxon>
        <taxon>Flavobacteriia</taxon>
        <taxon>Flavobacteriales</taxon>
        <taxon>Flavobacteriaceae</taxon>
        <taxon>Autumnicola</taxon>
    </lineage>
</organism>
<dbReference type="PANTHER" id="PTHR39200:SF1">
    <property type="entry name" value="AUTO-TRANSPORTER ADHESIN HEAD GIN DOMAIN-CONTAINING PROTEIN-RELATED"/>
    <property type="match status" value="1"/>
</dbReference>
<reference evidence="4 5" key="1">
    <citation type="submission" date="2023-09" db="EMBL/GenBank/DDBJ databases">
        <authorList>
            <person name="Rey-Velasco X."/>
        </authorList>
    </citation>
    <scope>NUCLEOTIDE SEQUENCE [LARGE SCALE GENOMIC DNA]</scope>
    <source>
        <strain evidence="4 5">F260</strain>
    </source>
</reference>
<feature type="compositionally biased region" description="Polar residues" evidence="1">
    <location>
        <begin position="234"/>
        <end position="243"/>
    </location>
</feature>
<feature type="signal peptide" evidence="2">
    <location>
        <begin position="1"/>
        <end position="20"/>
    </location>
</feature>
<keyword evidence="2" id="KW-0732">Signal</keyword>
<proteinExistence type="predicted"/>
<dbReference type="Gene3D" id="2.160.20.120">
    <property type="match status" value="1"/>
</dbReference>
<sequence>MKKAILVLTALTLSFTSANAQWWGNDKIKGNGKVVTDNRSTPDYDEVQLVGFMNVELVAGTEGRLIVEAESNLQEYIITEVSGGKLKISVEKGVQIDPSRGNEIKITVPFEDLDGVSLTGSGDIWTRDKIRASSFSSSVTGSGDMNLDLDVDNLEGAITGSGDVNFKGTANTFKCKVTGSGDFEAYDLKARFVEAIVSGSGDVMVNVSEKLTARVSGSGDISYKGNPEKEDFKTSGSGSVSSY</sequence>
<evidence type="ECO:0000256" key="2">
    <source>
        <dbReference type="SAM" id="SignalP"/>
    </source>
</evidence>
<name>A0ABU3CJZ3_9FLAO</name>
<dbReference type="RefSeq" id="WP_311494837.1">
    <property type="nucleotide sequence ID" value="NZ_JAVRHO010000009.1"/>
</dbReference>
<comment type="caution">
    <text evidence="4">The sequence shown here is derived from an EMBL/GenBank/DDBJ whole genome shotgun (WGS) entry which is preliminary data.</text>
</comment>
<keyword evidence="5" id="KW-1185">Reference proteome</keyword>
<evidence type="ECO:0000256" key="1">
    <source>
        <dbReference type="SAM" id="MobiDB-lite"/>
    </source>
</evidence>
<dbReference type="Proteomes" id="UP001245285">
    <property type="component" value="Unassembled WGS sequence"/>
</dbReference>
<evidence type="ECO:0000313" key="4">
    <source>
        <dbReference type="EMBL" id="MDT0646671.1"/>
    </source>
</evidence>
<dbReference type="EMBL" id="JAVRHO010000009">
    <property type="protein sequence ID" value="MDT0646671.1"/>
    <property type="molecule type" value="Genomic_DNA"/>
</dbReference>
<dbReference type="PANTHER" id="PTHR39200">
    <property type="entry name" value="HYPOTHETICAL EXPORTED PROTEIN"/>
    <property type="match status" value="1"/>
</dbReference>
<evidence type="ECO:0000313" key="5">
    <source>
        <dbReference type="Proteomes" id="UP001245285"/>
    </source>
</evidence>